<evidence type="ECO:0000256" key="6">
    <source>
        <dbReference type="ARBA" id="ARBA00022692"/>
    </source>
</evidence>
<dbReference type="InterPro" id="IPR058982">
    <property type="entry name" value="Beta-barrel_AprE"/>
</dbReference>
<keyword evidence="14" id="KW-1185">Reference proteome</keyword>
<keyword evidence="8 9" id="KW-0472">Membrane</keyword>
<proteinExistence type="inferred from homology"/>
<dbReference type="NCBIfam" id="TIGR01843">
    <property type="entry name" value="type_I_hlyD"/>
    <property type="match status" value="1"/>
</dbReference>
<evidence type="ECO:0000256" key="5">
    <source>
        <dbReference type="ARBA" id="ARBA00022519"/>
    </source>
</evidence>
<reference evidence="13 14" key="1">
    <citation type="submission" date="2022-11" db="EMBL/GenBank/DDBJ databases">
        <title>Viruses from the air-sea interface of a natural surface slick.</title>
        <authorList>
            <person name="Rahlff J."/>
            <person name="Holmfeldt K."/>
        </authorList>
    </citation>
    <scope>NUCLEOTIDE SEQUENCE [LARGE SCALE GENOMIC DNA]</scope>
    <source>
        <strain evidence="13 14">SMS4</strain>
    </source>
</reference>
<dbReference type="Gene3D" id="1.10.287.470">
    <property type="entry name" value="Helix hairpin bin"/>
    <property type="match status" value="1"/>
</dbReference>
<keyword evidence="5 9" id="KW-0997">Cell inner membrane</keyword>
<keyword evidence="10" id="KW-0175">Coiled coil</keyword>
<keyword evidence="6 9" id="KW-0812">Transmembrane</keyword>
<protein>
    <recommendedName>
        <fullName evidence="9">Membrane fusion protein (MFP) family protein</fullName>
    </recommendedName>
</protein>
<dbReference type="PANTHER" id="PTHR30386">
    <property type="entry name" value="MEMBRANE FUSION SUBUNIT OF EMRAB-TOLC MULTIDRUG EFFLUX PUMP"/>
    <property type="match status" value="1"/>
</dbReference>
<sequence length="471" mass="51226">MMPHQSETKATAAENSSAASNVIELPLAKRLSREQLSFLPAALEIEAAPPAPYSRIILWAIMALLVLAIAWACWGQIDITASAQGKLVPGAKVKVIQPLNAGIVQQIHVREGQKVQAGDVLLTLDGTIAEAELQRLTLQLSSVQQDISRTELLQQRLQPLSNAPQAQGSAAQLDALSLPQQQALNSSWLEYQAKQLSAQRQIGKLDAEVNTTKLNIGRIEKTLPLITEQASSVQQLLAKSLASRSQYLELELNRINQAESLTIEQAKLQQLAAAIDEATQQQQVLKAEYQRQLSDALNQYYRDASTLQQELIKAQNTNAQQQLLAPVDGTVEQLALATIGGVVTPAQELMRIVPLDQQLVAEGWLLNKDIGFVEVGQPAEIKLESFEFTKYGVIDGVISDISTDAVEMEGVGLVFPIKATLNQHSIKAGNKTVPLGSGMAVTVEVKTGQRRIIEFLLSPVIKAVDEGIKER</sequence>
<evidence type="ECO:0000256" key="3">
    <source>
        <dbReference type="ARBA" id="ARBA00022448"/>
    </source>
</evidence>
<evidence type="ECO:0000256" key="7">
    <source>
        <dbReference type="ARBA" id="ARBA00022989"/>
    </source>
</evidence>
<feature type="domain" description="AprE-like beta-barrel" evidence="12">
    <location>
        <begin position="359"/>
        <end position="448"/>
    </location>
</feature>
<feature type="coiled-coil region" evidence="10">
    <location>
        <begin position="261"/>
        <end position="317"/>
    </location>
</feature>
<evidence type="ECO:0000256" key="8">
    <source>
        <dbReference type="ARBA" id="ARBA00023136"/>
    </source>
</evidence>
<gene>
    <name evidence="13" type="ORF">ORJ04_09985</name>
</gene>
<dbReference type="InterPro" id="IPR006144">
    <property type="entry name" value="Secretion_HlyD_CS"/>
</dbReference>
<keyword evidence="4 9" id="KW-1003">Cell membrane</keyword>
<accession>A0ABT9HYS7</accession>
<feature type="domain" description="CyaD-like alpha-helical hairpin" evidence="11">
    <location>
        <begin position="125"/>
        <end position="318"/>
    </location>
</feature>
<comment type="similarity">
    <text evidence="2 9">Belongs to the membrane fusion protein (MFP) (TC 8.A.1) family.</text>
</comment>
<comment type="caution">
    <text evidence="13">The sequence shown here is derived from an EMBL/GenBank/DDBJ whole genome shotgun (WGS) entry which is preliminary data.</text>
</comment>
<dbReference type="SUPFAM" id="SSF111369">
    <property type="entry name" value="HlyD-like secretion proteins"/>
    <property type="match status" value="1"/>
</dbReference>
<dbReference type="InterPro" id="IPR059040">
    <property type="entry name" value="HH_CyaD-like"/>
</dbReference>
<evidence type="ECO:0000256" key="2">
    <source>
        <dbReference type="ARBA" id="ARBA00009477"/>
    </source>
</evidence>
<dbReference type="Pfam" id="PF26002">
    <property type="entry name" value="Beta-barrel_AprE"/>
    <property type="match status" value="1"/>
</dbReference>
<dbReference type="Proteomes" id="UP001231109">
    <property type="component" value="Unassembled WGS sequence"/>
</dbReference>
<evidence type="ECO:0000256" key="10">
    <source>
        <dbReference type="SAM" id="Coils"/>
    </source>
</evidence>
<keyword evidence="3 9" id="KW-0813">Transport</keyword>
<organism evidence="13 14">
    <name type="scientific">Rheinheimera baltica</name>
    <dbReference type="NCBI Taxonomy" id="67576"/>
    <lineage>
        <taxon>Bacteria</taxon>
        <taxon>Pseudomonadati</taxon>
        <taxon>Pseudomonadota</taxon>
        <taxon>Gammaproteobacteria</taxon>
        <taxon>Chromatiales</taxon>
        <taxon>Chromatiaceae</taxon>
        <taxon>Rheinheimera</taxon>
    </lineage>
</organism>
<keyword evidence="7 9" id="KW-1133">Transmembrane helix</keyword>
<dbReference type="EMBL" id="JAPJDZ010000021">
    <property type="protein sequence ID" value="MDP5136280.1"/>
    <property type="molecule type" value="Genomic_DNA"/>
</dbReference>
<dbReference type="RefSeq" id="WP_305975589.1">
    <property type="nucleotide sequence ID" value="NZ_JAPJDZ010000021.1"/>
</dbReference>
<comment type="subcellular location">
    <subcellularLocation>
        <location evidence="1 9">Cell inner membrane</location>
        <topology evidence="1 9">Single-pass membrane protein</topology>
    </subcellularLocation>
</comment>
<dbReference type="PRINTS" id="PR01490">
    <property type="entry name" value="RTXTOXIND"/>
</dbReference>
<name>A0ABT9HYS7_9GAMM</name>
<evidence type="ECO:0000259" key="12">
    <source>
        <dbReference type="Pfam" id="PF26002"/>
    </source>
</evidence>
<evidence type="ECO:0000256" key="9">
    <source>
        <dbReference type="RuleBase" id="RU365093"/>
    </source>
</evidence>
<evidence type="ECO:0000256" key="4">
    <source>
        <dbReference type="ARBA" id="ARBA00022475"/>
    </source>
</evidence>
<evidence type="ECO:0000313" key="14">
    <source>
        <dbReference type="Proteomes" id="UP001231109"/>
    </source>
</evidence>
<dbReference type="Pfam" id="PF25988">
    <property type="entry name" value="HH_CyaD"/>
    <property type="match status" value="1"/>
</dbReference>
<dbReference type="InterPro" id="IPR010129">
    <property type="entry name" value="T1SS_HlyD"/>
</dbReference>
<dbReference type="PANTHER" id="PTHR30386:SF27">
    <property type="entry name" value="MEMBRANE FUSION PROTEIN (MFP) FAMILY PROTEIN"/>
    <property type="match status" value="1"/>
</dbReference>
<evidence type="ECO:0000256" key="1">
    <source>
        <dbReference type="ARBA" id="ARBA00004377"/>
    </source>
</evidence>
<dbReference type="PROSITE" id="PS00543">
    <property type="entry name" value="HLYD_FAMILY"/>
    <property type="match status" value="1"/>
</dbReference>
<evidence type="ECO:0000259" key="11">
    <source>
        <dbReference type="Pfam" id="PF25988"/>
    </source>
</evidence>
<dbReference type="Gene3D" id="2.40.50.100">
    <property type="match status" value="1"/>
</dbReference>
<dbReference type="InterPro" id="IPR050739">
    <property type="entry name" value="MFP"/>
</dbReference>
<feature type="transmembrane region" description="Helical" evidence="9">
    <location>
        <begin position="56"/>
        <end position="77"/>
    </location>
</feature>
<dbReference type="Gene3D" id="2.40.30.170">
    <property type="match status" value="1"/>
</dbReference>
<evidence type="ECO:0000313" key="13">
    <source>
        <dbReference type="EMBL" id="MDP5136280.1"/>
    </source>
</evidence>